<dbReference type="GO" id="GO:0008670">
    <property type="term" value="F:2,4-dienoyl-CoA reductase (NADPH) activity"/>
    <property type="evidence" value="ECO:0007669"/>
    <property type="project" value="InterPro"/>
</dbReference>
<keyword evidence="7" id="KW-1185">Reference proteome</keyword>
<sequence length="501" mass="52893">MPSLPSFHPECLAGRVALITGGGTGIGKGIAKVFLSHGAKVAIASRNVKTLQETAQALERSTGGTCLPVVCNVRSPSSVASAVATVLSVLGSIDILVNNAAGNFLVPLEALTLKGFQAVMDTDAIGVFTVSKAVFHAAFQGAIKKEVQEAPIARQTSRNALSEGGEGAPPGASSASGVRTSPSEGSPWAEGLAASKDRAIGEGGPSSGFQKEKSSDSGVGWTRASVYTQGGCKCIINISMTLHYTGALMQTHAGAAKAAIDALTKHMAVEWGPYKVRVNAVAPGPIKDTRGLERINPFSAVSAGVRSTNVQSLGKKENQRPDAQDQLELLRRFVPLQRLGTVEDVAYACLFLALPEASYITGSTLVVDGGQWLTSGNYTALQPEVNEAWRNAPFASSLKKSRLEQYLMHGEPEPLNNTCYSPGPSFLAVKSYQAIEASISCFFERRTSLSVALVFEGSVLRARMNYRGMRWCVHKALPSIAHSTTQKPGTQARSTNSPLQF</sequence>
<evidence type="ECO:0000256" key="4">
    <source>
        <dbReference type="ARBA" id="ARBA00048009"/>
    </source>
</evidence>
<dbReference type="PRINTS" id="PR00081">
    <property type="entry name" value="GDHRDH"/>
</dbReference>
<evidence type="ECO:0000313" key="7">
    <source>
        <dbReference type="Proteomes" id="UP000515125"/>
    </source>
</evidence>
<protein>
    <recommendedName>
        <fullName evidence="3">2,4-dienoyl-CoA reductase [(3E)-enoyl-CoA-producing]</fullName>
        <ecNumber evidence="3">1.3.1.124</ecNumber>
    </recommendedName>
</protein>
<dbReference type="Gene3D" id="3.40.50.720">
    <property type="entry name" value="NAD(P)-binding Rossmann-like Domain"/>
    <property type="match status" value="2"/>
</dbReference>
<dbReference type="EC" id="1.3.1.124" evidence="3"/>
<evidence type="ECO:0000256" key="1">
    <source>
        <dbReference type="ARBA" id="ARBA00022857"/>
    </source>
</evidence>
<name>A0A6P5WCV8_9EIME</name>
<comment type="catalytic activity">
    <reaction evidence="5">
        <text>a (2E,4Z)-dienoyl-CoA + NADPH + H(+) = a 4,5-saturated-(3E)-enoyl-CoA + NADP(+)</text>
        <dbReference type="Rhea" id="RHEA:61892"/>
        <dbReference type="ChEBI" id="CHEBI:15378"/>
        <dbReference type="ChEBI" id="CHEBI:57783"/>
        <dbReference type="ChEBI" id="CHEBI:58349"/>
        <dbReference type="ChEBI" id="CHEBI:85099"/>
        <dbReference type="ChEBI" id="CHEBI:85493"/>
        <dbReference type="EC" id="1.3.1.124"/>
    </reaction>
</comment>
<dbReference type="GO" id="GO:0005777">
    <property type="term" value="C:peroxisome"/>
    <property type="evidence" value="ECO:0007669"/>
    <property type="project" value="TreeGrafter"/>
</dbReference>
<dbReference type="Pfam" id="PF00106">
    <property type="entry name" value="adh_short"/>
    <property type="match status" value="1"/>
</dbReference>
<reference evidence="8" key="1">
    <citation type="submission" date="2025-08" db="UniProtKB">
        <authorList>
            <consortium name="RefSeq"/>
        </authorList>
    </citation>
    <scope>IDENTIFICATION</scope>
</reference>
<dbReference type="OrthoDB" id="5327538at2759"/>
<proteinExistence type="predicted"/>
<dbReference type="GeneID" id="34617280"/>
<keyword evidence="1" id="KW-0521">NADP</keyword>
<gene>
    <name evidence="8" type="primary">LOC34617280</name>
</gene>
<keyword evidence="2" id="KW-0560">Oxidoreductase</keyword>
<evidence type="ECO:0000256" key="2">
    <source>
        <dbReference type="ARBA" id="ARBA00023002"/>
    </source>
</evidence>
<dbReference type="InterPro" id="IPR002347">
    <property type="entry name" value="SDR_fam"/>
</dbReference>
<dbReference type="AlphaFoldDB" id="A0A6P5WCV8"/>
<evidence type="ECO:0000313" key="8">
    <source>
        <dbReference type="RefSeq" id="XP_022587992.2"/>
    </source>
</evidence>
<evidence type="ECO:0000256" key="3">
    <source>
        <dbReference type="ARBA" id="ARBA00026117"/>
    </source>
</evidence>
<accession>A0A6P5WCV8</accession>
<evidence type="ECO:0000256" key="6">
    <source>
        <dbReference type="SAM" id="MobiDB-lite"/>
    </source>
</evidence>
<dbReference type="PANTHER" id="PTHR43296:SF2">
    <property type="entry name" value="PEROXISOMAL 2,4-DIENOYL-COA REDUCTASE [(3E)-ENOYL-COA-PRODUCING]"/>
    <property type="match status" value="1"/>
</dbReference>
<feature type="region of interest" description="Disordered" evidence="6">
    <location>
        <begin position="154"/>
        <end position="217"/>
    </location>
</feature>
<dbReference type="InterPro" id="IPR045017">
    <property type="entry name" value="DECR2-like"/>
</dbReference>
<dbReference type="GO" id="GO:0009062">
    <property type="term" value="P:fatty acid catabolic process"/>
    <property type="evidence" value="ECO:0007669"/>
    <property type="project" value="InterPro"/>
</dbReference>
<evidence type="ECO:0000256" key="5">
    <source>
        <dbReference type="ARBA" id="ARBA00048340"/>
    </source>
</evidence>
<dbReference type="PANTHER" id="PTHR43296">
    <property type="entry name" value="PEROXISOMAL 2,4-DIENOYL-COA REDUCTASE"/>
    <property type="match status" value="1"/>
</dbReference>
<comment type="catalytic activity">
    <reaction evidence="4">
        <text>a (2E,4E)-dienoyl-CoA + NADPH + H(+) = a 4,5-saturated-(3E)-enoyl-CoA + NADP(+)</text>
        <dbReference type="Rhea" id="RHEA:45912"/>
        <dbReference type="ChEBI" id="CHEBI:15378"/>
        <dbReference type="ChEBI" id="CHEBI:57783"/>
        <dbReference type="ChEBI" id="CHEBI:58349"/>
        <dbReference type="ChEBI" id="CHEBI:85101"/>
        <dbReference type="ChEBI" id="CHEBI:85493"/>
        <dbReference type="EC" id="1.3.1.124"/>
    </reaction>
</comment>
<organism evidence="7 8">
    <name type="scientific">Cyclospora cayetanensis</name>
    <dbReference type="NCBI Taxonomy" id="88456"/>
    <lineage>
        <taxon>Eukaryota</taxon>
        <taxon>Sar</taxon>
        <taxon>Alveolata</taxon>
        <taxon>Apicomplexa</taxon>
        <taxon>Conoidasida</taxon>
        <taxon>Coccidia</taxon>
        <taxon>Eucoccidiorida</taxon>
        <taxon>Eimeriorina</taxon>
        <taxon>Eimeriidae</taxon>
        <taxon>Cyclospora</taxon>
    </lineage>
</organism>
<dbReference type="RefSeq" id="XP_022587992.2">
    <property type="nucleotide sequence ID" value="XM_022730655.2"/>
</dbReference>
<dbReference type="InterPro" id="IPR036291">
    <property type="entry name" value="NAD(P)-bd_dom_sf"/>
</dbReference>
<dbReference type="SUPFAM" id="SSF51735">
    <property type="entry name" value="NAD(P)-binding Rossmann-fold domains"/>
    <property type="match status" value="2"/>
</dbReference>
<dbReference type="Pfam" id="PF13561">
    <property type="entry name" value="adh_short_C2"/>
    <property type="match status" value="2"/>
</dbReference>
<dbReference type="Proteomes" id="UP000515125">
    <property type="component" value="Unplaced"/>
</dbReference>